<evidence type="ECO:0008006" key="4">
    <source>
        <dbReference type="Google" id="ProtNLM"/>
    </source>
</evidence>
<evidence type="ECO:0000256" key="1">
    <source>
        <dbReference type="SAM" id="Phobius"/>
    </source>
</evidence>
<feature type="transmembrane region" description="Helical" evidence="1">
    <location>
        <begin position="101"/>
        <end position="119"/>
    </location>
</feature>
<gene>
    <name evidence="2" type="ORF">CEE37_05330</name>
</gene>
<dbReference type="PANTHER" id="PTHR35813:SF1">
    <property type="entry name" value="INNER MEMBRANE PROTEIN YBAN"/>
    <property type="match status" value="1"/>
</dbReference>
<dbReference type="EMBL" id="NJBN01000003">
    <property type="protein sequence ID" value="TKJ41090.1"/>
    <property type="molecule type" value="Genomic_DNA"/>
</dbReference>
<proteinExistence type="predicted"/>
<accession>A0A532V1K0</accession>
<keyword evidence="1" id="KW-0812">Transmembrane</keyword>
<reference evidence="2 3" key="1">
    <citation type="submission" date="2017-06" db="EMBL/GenBank/DDBJ databases">
        <title>Novel microbial phyla capable of carbon fixation and sulfur reduction in deep-sea sediments.</title>
        <authorList>
            <person name="Huang J."/>
            <person name="Baker B."/>
            <person name="Wang Y."/>
        </authorList>
    </citation>
    <scope>NUCLEOTIDE SEQUENCE [LARGE SCALE GENOMIC DNA]</scope>
    <source>
        <strain evidence="2">B3_LCP</strain>
    </source>
</reference>
<organism evidence="2 3">
    <name type="scientific">candidate division LCP-89 bacterium B3_LCP</name>
    <dbReference type="NCBI Taxonomy" id="2012998"/>
    <lineage>
        <taxon>Bacteria</taxon>
        <taxon>Pseudomonadati</taxon>
        <taxon>Bacteria division LCP-89</taxon>
    </lineage>
</organism>
<feature type="transmembrane region" description="Helical" evidence="1">
    <location>
        <begin position="79"/>
        <end position="95"/>
    </location>
</feature>
<keyword evidence="1" id="KW-1133">Transmembrane helix</keyword>
<evidence type="ECO:0000313" key="3">
    <source>
        <dbReference type="Proteomes" id="UP000319619"/>
    </source>
</evidence>
<feature type="transmembrane region" description="Helical" evidence="1">
    <location>
        <begin position="12"/>
        <end position="44"/>
    </location>
</feature>
<protein>
    <recommendedName>
        <fullName evidence="4">DUF454 domain-containing protein</fullName>
    </recommendedName>
</protein>
<dbReference type="AlphaFoldDB" id="A0A532V1K0"/>
<evidence type="ECO:0000313" key="2">
    <source>
        <dbReference type="EMBL" id="TKJ41090.1"/>
    </source>
</evidence>
<dbReference type="InterPro" id="IPR007401">
    <property type="entry name" value="DUF454"/>
</dbReference>
<dbReference type="PANTHER" id="PTHR35813">
    <property type="entry name" value="INNER MEMBRANE PROTEIN YBAN"/>
    <property type="match status" value="1"/>
</dbReference>
<comment type="caution">
    <text evidence="2">The sequence shown here is derived from an EMBL/GenBank/DDBJ whole genome shotgun (WGS) entry which is preliminary data.</text>
</comment>
<dbReference type="Proteomes" id="UP000319619">
    <property type="component" value="Unassembled WGS sequence"/>
</dbReference>
<dbReference type="PIRSF" id="PIRSF016789">
    <property type="entry name" value="DUF454"/>
    <property type="match status" value="1"/>
</dbReference>
<keyword evidence="1" id="KW-0472">Membrane</keyword>
<dbReference type="Pfam" id="PF04304">
    <property type="entry name" value="DUF454"/>
    <property type="match status" value="1"/>
</dbReference>
<name>A0A532V1K0_UNCL8</name>
<dbReference type="GO" id="GO:0005886">
    <property type="term" value="C:plasma membrane"/>
    <property type="evidence" value="ECO:0007669"/>
    <property type="project" value="TreeGrafter"/>
</dbReference>
<sequence>MWREIKNKVFLSLGFAILGLGLVGIFIPLLPTTPFVLLAAWFLARSNKRYHEWLRSNRYFGDTLRGWEAGEGLTKKAKWRMVILATVFIGISFFVCPNPVGRVMMVLVWPIPVAIAVFARTRG</sequence>